<keyword evidence="6" id="KW-0325">Glycoprotein</keyword>
<evidence type="ECO:0000313" key="10">
    <source>
        <dbReference type="RefSeq" id="XP_002733875.1"/>
    </source>
</evidence>
<comment type="cofactor">
    <cofactor evidence="1">
        <name>Ca(2+)</name>
        <dbReference type="ChEBI" id="CHEBI:29108"/>
    </cofactor>
</comment>
<comment type="similarity">
    <text evidence="2">Belongs to the sulfatase family.</text>
</comment>
<evidence type="ECO:0000256" key="3">
    <source>
        <dbReference type="ARBA" id="ARBA00022723"/>
    </source>
</evidence>
<dbReference type="PROSITE" id="PS00149">
    <property type="entry name" value="SULFATASE_2"/>
    <property type="match status" value="1"/>
</dbReference>
<evidence type="ECO:0000259" key="8">
    <source>
        <dbReference type="Pfam" id="PF00884"/>
    </source>
</evidence>
<evidence type="ECO:0000256" key="1">
    <source>
        <dbReference type="ARBA" id="ARBA00001913"/>
    </source>
</evidence>
<keyword evidence="7" id="KW-0732">Signal</keyword>
<dbReference type="RefSeq" id="XP_002733875.1">
    <property type="nucleotide sequence ID" value="XM_002733829.2"/>
</dbReference>
<keyword evidence="9" id="KW-1185">Reference proteome</keyword>
<reference evidence="10" key="1">
    <citation type="submission" date="2025-08" db="UniProtKB">
        <authorList>
            <consortium name="RefSeq"/>
        </authorList>
    </citation>
    <scope>IDENTIFICATION</scope>
    <source>
        <tissue evidence="10">Testes</tissue>
    </source>
</reference>
<accession>A0ABM0GNJ0</accession>
<feature type="domain" description="Sulfatase N-terminal" evidence="8">
    <location>
        <begin position="26"/>
        <end position="340"/>
    </location>
</feature>
<gene>
    <name evidence="10" type="primary">LOC100371460</name>
</gene>
<dbReference type="InterPro" id="IPR017850">
    <property type="entry name" value="Alkaline_phosphatase_core_sf"/>
</dbReference>
<evidence type="ECO:0000256" key="4">
    <source>
        <dbReference type="ARBA" id="ARBA00022801"/>
    </source>
</evidence>
<dbReference type="Gene3D" id="3.40.720.10">
    <property type="entry name" value="Alkaline Phosphatase, subunit A"/>
    <property type="match status" value="1"/>
</dbReference>
<name>A0ABM0GNJ0_SACKO</name>
<evidence type="ECO:0000256" key="6">
    <source>
        <dbReference type="ARBA" id="ARBA00023180"/>
    </source>
</evidence>
<protein>
    <submittedName>
        <fullName evidence="10">Arylsulfatase B-like</fullName>
    </submittedName>
</protein>
<dbReference type="SUPFAM" id="SSF53649">
    <property type="entry name" value="Alkaline phosphatase-like"/>
    <property type="match status" value="1"/>
</dbReference>
<dbReference type="PANTHER" id="PTHR10342:SF274">
    <property type="entry name" value="ARYLSULFATASE B"/>
    <property type="match status" value="1"/>
</dbReference>
<organism evidence="9 10">
    <name type="scientific">Saccoglossus kowalevskii</name>
    <name type="common">Acorn worm</name>
    <dbReference type="NCBI Taxonomy" id="10224"/>
    <lineage>
        <taxon>Eukaryota</taxon>
        <taxon>Metazoa</taxon>
        <taxon>Hemichordata</taxon>
        <taxon>Enteropneusta</taxon>
        <taxon>Harrimaniidae</taxon>
        <taxon>Saccoglossus</taxon>
    </lineage>
</organism>
<feature type="chain" id="PRO_5045034836" evidence="7">
    <location>
        <begin position="22"/>
        <end position="505"/>
    </location>
</feature>
<dbReference type="GeneID" id="100371460"/>
<dbReference type="Proteomes" id="UP000694865">
    <property type="component" value="Unplaced"/>
</dbReference>
<dbReference type="InterPro" id="IPR024607">
    <property type="entry name" value="Sulfatase_CS"/>
</dbReference>
<proteinExistence type="inferred from homology"/>
<keyword evidence="5" id="KW-0106">Calcium</keyword>
<dbReference type="InterPro" id="IPR000917">
    <property type="entry name" value="Sulfatase_N"/>
</dbReference>
<evidence type="ECO:0000256" key="2">
    <source>
        <dbReference type="ARBA" id="ARBA00008779"/>
    </source>
</evidence>
<dbReference type="PANTHER" id="PTHR10342">
    <property type="entry name" value="ARYLSULFATASE"/>
    <property type="match status" value="1"/>
</dbReference>
<dbReference type="InterPro" id="IPR047115">
    <property type="entry name" value="ARSB"/>
</dbReference>
<dbReference type="CDD" id="cd16029">
    <property type="entry name" value="4-S"/>
    <property type="match status" value="1"/>
</dbReference>
<feature type="signal peptide" evidence="7">
    <location>
        <begin position="1"/>
        <end position="21"/>
    </location>
</feature>
<evidence type="ECO:0000256" key="5">
    <source>
        <dbReference type="ARBA" id="ARBA00022837"/>
    </source>
</evidence>
<keyword evidence="4" id="KW-0378">Hydrolase</keyword>
<sequence>MNDMIAVLLAIFSFALQWAHGVTEQPNIIFILADDLGYFDVGYREGSIVKTPNIDKLAAEGVKLERYYAQSSCMPSRSCLMMGRYQIHTGFDYRCLDGQLTRLCMAPDTVTLPMKLRQYGYATHMIGKWHLGHERKECVPTHKGFDTFFGYHGAAENYYTHTALGRPRCHDLWRNMENVAEDYDGQYSTLFYTKEAQDIIKNHDKKKPFFMYLSYQAVHGPLEVPSNYRMPYYTSGVDESRQIYAAMATCMDEGIGNITETLKASGMLNNTILVFSSDNGAQFHTGGRNWPLRGGKGTMWEGGVRVLAFVNSPLLKKSRTVNHEMIHTSDWFPTFVRLAGGTVDDVELDGVDQWDTISTGAPTKRQELLIQISGRRGALEDIGKDPWITNDYFDITRAASIIVGRWKLVTGQYRSPKTWVPPPELNYPEDHIMPPSTEILGKMVWLFDLEEDQNEKNDLSSCRPEIVIKLLKRLRDYYSHSVFCGSSSYSPNCAQRGNQWGPYDL</sequence>
<dbReference type="Pfam" id="PF00884">
    <property type="entry name" value="Sulfatase"/>
    <property type="match status" value="1"/>
</dbReference>
<dbReference type="Gene3D" id="3.30.1120.10">
    <property type="match status" value="1"/>
</dbReference>
<evidence type="ECO:0000313" key="9">
    <source>
        <dbReference type="Proteomes" id="UP000694865"/>
    </source>
</evidence>
<keyword evidence="3" id="KW-0479">Metal-binding</keyword>
<evidence type="ECO:0000256" key="7">
    <source>
        <dbReference type="SAM" id="SignalP"/>
    </source>
</evidence>